<dbReference type="Gene3D" id="4.10.860.20">
    <property type="entry name" value="Rabenosyn, Rab binding domain"/>
    <property type="match status" value="1"/>
</dbReference>
<dbReference type="RefSeq" id="WP_028792603.1">
    <property type="nucleotide sequence ID" value="NZ_FNBW01000017.1"/>
</dbReference>
<evidence type="ECO:0000256" key="3">
    <source>
        <dbReference type="ARBA" id="ARBA00022896"/>
    </source>
</evidence>
<sequence length="223" mass="24887">MVAVIDGLLTKEQVQTIAKRLFSAKFADGSMSGGPLGKEIKKNTQVAPNSPEYRELADFVLSIIKQNETVAINAIPRRILPPIFASYTEGHRYGDHVDAALMGQWPGMRTDLSITIFLNEPGAYEGGELVLVTDFGEQVYKGKAGDAVLYPTHYRHRVNPVTKGRRMAIVTWMESMVRDPARREIIGDLAAVMERLVATKGDEELMLRVEKARLNLLRMWADS</sequence>
<keyword evidence="2 7" id="KW-0479">Metal-binding</keyword>
<gene>
    <name evidence="9" type="ORF">SAMN05660686_04445</name>
</gene>
<dbReference type="InterPro" id="IPR006620">
    <property type="entry name" value="Pro_4_hyd_alph"/>
</dbReference>
<organism evidence="9 10">
    <name type="scientific">Thalassobaculum litoreum DSM 18839</name>
    <dbReference type="NCBI Taxonomy" id="1123362"/>
    <lineage>
        <taxon>Bacteria</taxon>
        <taxon>Pseudomonadati</taxon>
        <taxon>Pseudomonadota</taxon>
        <taxon>Alphaproteobacteria</taxon>
        <taxon>Rhodospirillales</taxon>
        <taxon>Thalassobaculaceae</taxon>
        <taxon>Thalassobaculum</taxon>
    </lineage>
</organism>
<dbReference type="GO" id="GO:0006974">
    <property type="term" value="P:DNA damage response"/>
    <property type="evidence" value="ECO:0007669"/>
    <property type="project" value="TreeGrafter"/>
</dbReference>
<dbReference type="InterPro" id="IPR005123">
    <property type="entry name" value="Oxoglu/Fe-dep_dioxygenase_dom"/>
</dbReference>
<comment type="cofactor">
    <cofactor evidence="1 7">
        <name>L-ascorbate</name>
        <dbReference type="ChEBI" id="CHEBI:38290"/>
    </cofactor>
</comment>
<dbReference type="PROSITE" id="PS51471">
    <property type="entry name" value="FE2OG_OXY"/>
    <property type="match status" value="1"/>
</dbReference>
<feature type="binding site" evidence="7">
    <location>
        <position position="156"/>
    </location>
    <ligand>
        <name>Fe cation</name>
        <dbReference type="ChEBI" id="CHEBI:24875"/>
    </ligand>
</feature>
<protein>
    <submittedName>
        <fullName evidence="9">PKHD-type hydroxylase</fullName>
    </submittedName>
</protein>
<keyword evidence="4 7" id="KW-0223">Dioxygenase</keyword>
<dbReference type="AlphaFoldDB" id="A0A8G2BNK3"/>
<dbReference type="PANTHER" id="PTHR41536">
    <property type="entry name" value="PKHD-TYPE HYDROXYLASE YBIX"/>
    <property type="match status" value="1"/>
</dbReference>
<feature type="binding site" evidence="7">
    <location>
        <position position="96"/>
    </location>
    <ligand>
        <name>Fe cation</name>
        <dbReference type="ChEBI" id="CHEBI:24875"/>
    </ligand>
</feature>
<dbReference type="NCBIfam" id="NF003974">
    <property type="entry name" value="PRK05467.1-3"/>
    <property type="match status" value="1"/>
</dbReference>
<name>A0A8G2BNK3_9PROT</name>
<proteinExistence type="inferred from homology"/>
<dbReference type="GO" id="GO:0016706">
    <property type="term" value="F:2-oxoglutarate-dependent dioxygenase activity"/>
    <property type="evidence" value="ECO:0007669"/>
    <property type="project" value="UniProtKB-UniRule"/>
</dbReference>
<comment type="cofactor">
    <cofactor evidence="7">
        <name>Fe(2+)</name>
        <dbReference type="ChEBI" id="CHEBI:29033"/>
    </cofactor>
    <text evidence="7">Binds 1 Fe(2+) ion per subunit.</text>
</comment>
<evidence type="ECO:0000313" key="9">
    <source>
        <dbReference type="EMBL" id="SDG44357.1"/>
    </source>
</evidence>
<dbReference type="SMART" id="SM00702">
    <property type="entry name" value="P4Hc"/>
    <property type="match status" value="1"/>
</dbReference>
<dbReference type="HAMAP" id="MF_00657">
    <property type="entry name" value="Hydroxyl_YbiX"/>
    <property type="match status" value="1"/>
</dbReference>
<evidence type="ECO:0000256" key="1">
    <source>
        <dbReference type="ARBA" id="ARBA00001961"/>
    </source>
</evidence>
<evidence type="ECO:0000313" key="10">
    <source>
        <dbReference type="Proteomes" id="UP000198615"/>
    </source>
</evidence>
<dbReference type="Pfam" id="PF13640">
    <property type="entry name" value="2OG-FeII_Oxy_3"/>
    <property type="match status" value="1"/>
</dbReference>
<dbReference type="GO" id="GO:0006879">
    <property type="term" value="P:intracellular iron ion homeostasis"/>
    <property type="evidence" value="ECO:0007669"/>
    <property type="project" value="TreeGrafter"/>
</dbReference>
<keyword evidence="10" id="KW-1185">Reference proteome</keyword>
<dbReference type="Proteomes" id="UP000198615">
    <property type="component" value="Unassembled WGS sequence"/>
</dbReference>
<dbReference type="EMBL" id="FNBW01000017">
    <property type="protein sequence ID" value="SDG44357.1"/>
    <property type="molecule type" value="Genomic_DNA"/>
</dbReference>
<dbReference type="Gene3D" id="2.60.120.620">
    <property type="entry name" value="q2cbj1_9rhob like domain"/>
    <property type="match status" value="1"/>
</dbReference>
<keyword evidence="3 7" id="KW-0847">Vitamin C</keyword>
<feature type="domain" description="Fe2OG dioxygenase" evidence="8">
    <location>
        <begin position="78"/>
        <end position="175"/>
    </location>
</feature>
<reference evidence="9 10" key="1">
    <citation type="submission" date="2016-10" db="EMBL/GenBank/DDBJ databases">
        <authorList>
            <person name="Varghese N."/>
            <person name="Submissions S."/>
        </authorList>
    </citation>
    <scope>NUCLEOTIDE SEQUENCE [LARGE SCALE GENOMIC DNA]</scope>
    <source>
        <strain evidence="9 10">DSM 18839</strain>
    </source>
</reference>
<comment type="caution">
    <text evidence="9">The sequence shown here is derived from an EMBL/GenBank/DDBJ whole genome shotgun (WGS) entry which is preliminary data.</text>
</comment>
<dbReference type="PANTHER" id="PTHR41536:SF1">
    <property type="entry name" value="PKHD-TYPE HYDROXYLASE YBIX"/>
    <property type="match status" value="1"/>
</dbReference>
<evidence type="ECO:0000256" key="2">
    <source>
        <dbReference type="ARBA" id="ARBA00022723"/>
    </source>
</evidence>
<evidence type="ECO:0000256" key="6">
    <source>
        <dbReference type="ARBA" id="ARBA00023004"/>
    </source>
</evidence>
<evidence type="ECO:0000256" key="5">
    <source>
        <dbReference type="ARBA" id="ARBA00023002"/>
    </source>
</evidence>
<dbReference type="OrthoDB" id="9812472at2"/>
<keyword evidence="5 7" id="KW-0560">Oxidoreductase</keyword>
<evidence type="ECO:0000256" key="7">
    <source>
        <dbReference type="HAMAP-Rule" id="MF_00657"/>
    </source>
</evidence>
<dbReference type="InterPro" id="IPR044862">
    <property type="entry name" value="Pro_4_hyd_alph_FE2OG_OXY"/>
</dbReference>
<accession>A0A8G2BNK3</accession>
<evidence type="ECO:0000256" key="4">
    <source>
        <dbReference type="ARBA" id="ARBA00022964"/>
    </source>
</evidence>
<dbReference type="NCBIfam" id="NF003975">
    <property type="entry name" value="PRK05467.1-4"/>
    <property type="match status" value="1"/>
</dbReference>
<feature type="binding site" evidence="7">
    <location>
        <position position="98"/>
    </location>
    <ligand>
        <name>Fe cation</name>
        <dbReference type="ChEBI" id="CHEBI:24875"/>
    </ligand>
</feature>
<evidence type="ECO:0000259" key="8">
    <source>
        <dbReference type="PROSITE" id="PS51471"/>
    </source>
</evidence>
<feature type="binding site" evidence="7">
    <location>
        <position position="166"/>
    </location>
    <ligand>
        <name>2-oxoglutarate</name>
        <dbReference type="ChEBI" id="CHEBI:16810"/>
    </ligand>
</feature>
<dbReference type="GO" id="GO:0005506">
    <property type="term" value="F:iron ion binding"/>
    <property type="evidence" value="ECO:0007669"/>
    <property type="project" value="UniProtKB-UniRule"/>
</dbReference>
<keyword evidence="6 7" id="KW-0408">Iron</keyword>
<dbReference type="InterPro" id="IPR023550">
    <property type="entry name" value="PKHD_hydroxylase"/>
</dbReference>
<dbReference type="GO" id="GO:0031418">
    <property type="term" value="F:L-ascorbic acid binding"/>
    <property type="evidence" value="ECO:0007669"/>
    <property type="project" value="UniProtKB-KW"/>
</dbReference>